<evidence type="ECO:0000256" key="2">
    <source>
        <dbReference type="PROSITE-ProRule" id="PRU00335"/>
    </source>
</evidence>
<evidence type="ECO:0000313" key="5">
    <source>
        <dbReference type="Proteomes" id="UP000653644"/>
    </source>
</evidence>
<dbReference type="Pfam" id="PF17940">
    <property type="entry name" value="TetR_C_31"/>
    <property type="match status" value="1"/>
</dbReference>
<dbReference type="EMBL" id="BMVN01000088">
    <property type="protein sequence ID" value="GHA73016.1"/>
    <property type="molecule type" value="Genomic_DNA"/>
</dbReference>
<dbReference type="InterPro" id="IPR036271">
    <property type="entry name" value="Tet_transcr_reg_TetR-rel_C_sf"/>
</dbReference>
<protein>
    <recommendedName>
        <fullName evidence="3">HTH tetR-type domain-containing protein</fullName>
    </recommendedName>
</protein>
<dbReference type="PROSITE" id="PS50977">
    <property type="entry name" value="HTH_TETR_2"/>
    <property type="match status" value="1"/>
</dbReference>
<evidence type="ECO:0000313" key="4">
    <source>
        <dbReference type="EMBL" id="GHA73016.1"/>
    </source>
</evidence>
<feature type="domain" description="HTH tetR-type" evidence="3">
    <location>
        <begin position="3"/>
        <end position="63"/>
    </location>
</feature>
<dbReference type="RefSeq" id="WP_189894945.1">
    <property type="nucleotide sequence ID" value="NZ_BMVN01000088.1"/>
</dbReference>
<dbReference type="SUPFAM" id="SSF48498">
    <property type="entry name" value="Tetracyclin repressor-like, C-terminal domain"/>
    <property type="match status" value="1"/>
</dbReference>
<comment type="caution">
    <text evidence="4">The sequence shown here is derived from an EMBL/GenBank/DDBJ whole genome shotgun (WGS) entry which is preliminary data.</text>
</comment>
<organism evidence="4 5">
    <name type="scientific">Streptomyces canarius</name>
    <dbReference type="NCBI Taxonomy" id="285453"/>
    <lineage>
        <taxon>Bacteria</taxon>
        <taxon>Bacillati</taxon>
        <taxon>Actinomycetota</taxon>
        <taxon>Actinomycetes</taxon>
        <taxon>Kitasatosporales</taxon>
        <taxon>Streptomycetaceae</taxon>
        <taxon>Streptomyces</taxon>
    </lineage>
</organism>
<dbReference type="InterPro" id="IPR001647">
    <property type="entry name" value="HTH_TetR"/>
</dbReference>
<feature type="DNA-binding region" description="H-T-H motif" evidence="2">
    <location>
        <begin position="26"/>
        <end position="45"/>
    </location>
</feature>
<name>A0ABQ3DBC3_9ACTN</name>
<sequence>MRTLRAALIADTAIALLAEKGARGLTHRAVDDRAGLPPGTTSNHARTRAALLEAALTRLAERETAGFSASPSAQSPRVGLRETLVEGLHTALTSGRPLTLARLELALEATRRPELRVRYDALGQGFIGLTADLLAAAGAADPLHAAHRLVAWSDGILFNATAGSGRANPPGRAELREQADALLNALLGPETS</sequence>
<keyword evidence="1 2" id="KW-0238">DNA-binding</keyword>
<accession>A0ABQ3DBC3</accession>
<keyword evidence="5" id="KW-1185">Reference proteome</keyword>
<dbReference type="InterPro" id="IPR009057">
    <property type="entry name" value="Homeodomain-like_sf"/>
</dbReference>
<dbReference type="InterPro" id="IPR041583">
    <property type="entry name" value="TetR_C_31"/>
</dbReference>
<dbReference type="Proteomes" id="UP000653644">
    <property type="component" value="Unassembled WGS sequence"/>
</dbReference>
<dbReference type="Pfam" id="PF00440">
    <property type="entry name" value="TetR_N"/>
    <property type="match status" value="1"/>
</dbReference>
<evidence type="ECO:0000259" key="3">
    <source>
        <dbReference type="PROSITE" id="PS50977"/>
    </source>
</evidence>
<dbReference type="SUPFAM" id="SSF46689">
    <property type="entry name" value="Homeodomain-like"/>
    <property type="match status" value="1"/>
</dbReference>
<gene>
    <name evidence="4" type="ORF">GCM10010345_89800</name>
</gene>
<reference evidence="5" key="1">
    <citation type="journal article" date="2019" name="Int. J. Syst. Evol. Microbiol.">
        <title>The Global Catalogue of Microorganisms (GCM) 10K type strain sequencing project: providing services to taxonomists for standard genome sequencing and annotation.</title>
        <authorList>
            <consortium name="The Broad Institute Genomics Platform"/>
            <consortium name="The Broad Institute Genome Sequencing Center for Infectious Disease"/>
            <person name="Wu L."/>
            <person name="Ma J."/>
        </authorList>
    </citation>
    <scope>NUCLEOTIDE SEQUENCE [LARGE SCALE GENOMIC DNA]</scope>
    <source>
        <strain evidence="5">JCM 4733</strain>
    </source>
</reference>
<dbReference type="Gene3D" id="1.10.357.10">
    <property type="entry name" value="Tetracycline Repressor, domain 2"/>
    <property type="match status" value="1"/>
</dbReference>
<proteinExistence type="predicted"/>
<evidence type="ECO:0000256" key="1">
    <source>
        <dbReference type="ARBA" id="ARBA00023125"/>
    </source>
</evidence>